<comment type="caution">
    <text evidence="4">The sequence shown here is derived from an EMBL/GenBank/DDBJ whole genome shotgun (WGS) entry which is preliminary data.</text>
</comment>
<dbReference type="EMBL" id="BTSX01000002">
    <property type="protein sequence ID" value="GMS83893.1"/>
    <property type="molecule type" value="Genomic_DNA"/>
</dbReference>
<comment type="function">
    <text evidence="2">Decapping enzyme for NAD-capped RNAs: specifically hydrolyzes the nicotinamide adenine dinucleotide (NAD) cap from a subset of RNAs by removing the entire NAD moiety from the 5'-end of an NAD-capped RNA.</text>
</comment>
<dbReference type="Proteomes" id="UP001432027">
    <property type="component" value="Unassembled WGS sequence"/>
</dbReference>
<dbReference type="AlphaFoldDB" id="A0AAV5STH1"/>
<keyword evidence="2" id="KW-0479">Metal-binding</keyword>
<dbReference type="GO" id="GO:0000166">
    <property type="term" value="F:nucleotide binding"/>
    <property type="evidence" value="ECO:0007669"/>
    <property type="project" value="UniProtKB-KW"/>
</dbReference>
<name>A0AAV5STH1_9BILA</name>
<comment type="similarity">
    <text evidence="1 2">Belongs to the DXO/Dom3Z family.</text>
</comment>
<keyword evidence="2" id="KW-0539">Nucleus</keyword>
<dbReference type="GO" id="GO:0004518">
    <property type="term" value="F:nuclease activity"/>
    <property type="evidence" value="ECO:0007669"/>
    <property type="project" value="UniProtKB-KW"/>
</dbReference>
<comment type="subcellular location">
    <subcellularLocation>
        <location evidence="2">Nucleus</location>
    </subcellularLocation>
</comment>
<dbReference type="GO" id="GO:0046872">
    <property type="term" value="F:metal ion binding"/>
    <property type="evidence" value="ECO:0007669"/>
    <property type="project" value="UniProtKB-KW"/>
</dbReference>
<comment type="cofactor">
    <cofactor evidence="2">
        <name>a divalent metal cation</name>
        <dbReference type="ChEBI" id="CHEBI:60240"/>
    </cofactor>
</comment>
<keyword evidence="2" id="KW-0694">RNA-binding</keyword>
<dbReference type="GO" id="GO:0000956">
    <property type="term" value="P:nuclear-transcribed mRNA catabolic process"/>
    <property type="evidence" value="ECO:0007669"/>
    <property type="project" value="TreeGrafter"/>
</dbReference>
<dbReference type="GO" id="GO:0005829">
    <property type="term" value="C:cytosol"/>
    <property type="evidence" value="ECO:0007669"/>
    <property type="project" value="TreeGrafter"/>
</dbReference>
<accession>A0AAV5STH1</accession>
<dbReference type="GO" id="GO:0003723">
    <property type="term" value="F:RNA binding"/>
    <property type="evidence" value="ECO:0007669"/>
    <property type="project" value="UniProtKB-KW"/>
</dbReference>
<dbReference type="InterPro" id="IPR039039">
    <property type="entry name" value="RAI1-like_fam"/>
</dbReference>
<dbReference type="Pfam" id="PF08652">
    <property type="entry name" value="RAI1"/>
    <property type="match status" value="1"/>
</dbReference>
<feature type="non-terminal residue" evidence="4">
    <location>
        <position position="1"/>
    </location>
</feature>
<dbReference type="GO" id="GO:0034353">
    <property type="term" value="F:mRNA 5'-diphosphatase activity"/>
    <property type="evidence" value="ECO:0007669"/>
    <property type="project" value="TreeGrafter"/>
</dbReference>
<dbReference type="GO" id="GO:0110155">
    <property type="term" value="P:NAD-cap decapping"/>
    <property type="evidence" value="ECO:0007669"/>
    <property type="project" value="TreeGrafter"/>
</dbReference>
<keyword evidence="2" id="KW-0540">Nuclease</keyword>
<feature type="domain" description="RAI1-like" evidence="3">
    <location>
        <begin position="17"/>
        <end position="181"/>
    </location>
</feature>
<organism evidence="4 5">
    <name type="scientific">Pristionchus entomophagus</name>
    <dbReference type="NCBI Taxonomy" id="358040"/>
    <lineage>
        <taxon>Eukaryota</taxon>
        <taxon>Metazoa</taxon>
        <taxon>Ecdysozoa</taxon>
        <taxon>Nematoda</taxon>
        <taxon>Chromadorea</taxon>
        <taxon>Rhabditida</taxon>
        <taxon>Rhabditina</taxon>
        <taxon>Diplogasteromorpha</taxon>
        <taxon>Diplogasteroidea</taxon>
        <taxon>Neodiplogasteridae</taxon>
        <taxon>Pristionchus</taxon>
    </lineage>
</organism>
<evidence type="ECO:0000259" key="3">
    <source>
        <dbReference type="Pfam" id="PF08652"/>
    </source>
</evidence>
<proteinExistence type="inferred from homology"/>
<keyword evidence="2" id="KW-0378">Hydrolase</keyword>
<dbReference type="PANTHER" id="PTHR12395:SF9">
    <property type="entry name" value="DECAPPING AND EXORIBONUCLEASE PROTEIN"/>
    <property type="match status" value="1"/>
</dbReference>
<dbReference type="EC" id="3.6.1.-" evidence="2"/>
<dbReference type="GO" id="GO:0005634">
    <property type="term" value="C:nucleus"/>
    <property type="evidence" value="ECO:0007669"/>
    <property type="project" value="UniProtKB-SubCell"/>
</dbReference>
<keyword evidence="2" id="KW-0547">Nucleotide-binding</keyword>
<keyword evidence="5" id="KW-1185">Reference proteome</keyword>
<evidence type="ECO:0000313" key="4">
    <source>
        <dbReference type="EMBL" id="GMS83893.1"/>
    </source>
</evidence>
<evidence type="ECO:0000313" key="5">
    <source>
        <dbReference type="Proteomes" id="UP001432027"/>
    </source>
</evidence>
<evidence type="ECO:0000256" key="1">
    <source>
        <dbReference type="ARBA" id="ARBA00006562"/>
    </source>
</evidence>
<reference evidence="4" key="1">
    <citation type="submission" date="2023-10" db="EMBL/GenBank/DDBJ databases">
        <title>Genome assembly of Pristionchus species.</title>
        <authorList>
            <person name="Yoshida K."/>
            <person name="Sommer R.J."/>
        </authorList>
    </citation>
    <scope>NUCLEOTIDE SEQUENCE</scope>
    <source>
        <strain evidence="4">RS0144</strain>
    </source>
</reference>
<dbReference type="PANTHER" id="PTHR12395">
    <property type="entry name" value="DOM-3 RELATED"/>
    <property type="match status" value="1"/>
</dbReference>
<evidence type="ECO:0000256" key="2">
    <source>
        <dbReference type="RuleBase" id="RU367113"/>
    </source>
</evidence>
<protein>
    <recommendedName>
        <fullName evidence="2">Decapping nuclease</fullName>
        <ecNumber evidence="2">3.6.1.-</ecNumber>
    </recommendedName>
</protein>
<gene>
    <name evidence="4" type="ORF">PENTCL1PPCAC_6068</name>
</gene>
<dbReference type="InterPro" id="IPR013961">
    <property type="entry name" value="RAI1"/>
</dbReference>
<sequence length="202" mass="23249">TIPTLFITVQSHADFTTTPDNSNIRHLFLPDKNTNLGFDLYIGFDKYKAIDPVTYANDTRQLQEWAVSERKYFKNEFQLFLEAEIVCCRGVLTTIAKTPHYKDDTWRLVAVKQDGIIYLDDCGVVDERTFVSRNEWDARSTYCGHHFPRFMTKDKDGRKHEAGDDVVNSRETYNGVFRSDIILPDLSRIKLTYSADQGSGST</sequence>